<organism evidence="2 3">
    <name type="scientific">Mucuna pruriens</name>
    <name type="common">Velvet bean</name>
    <name type="synonym">Dolichos pruriens</name>
    <dbReference type="NCBI Taxonomy" id="157652"/>
    <lineage>
        <taxon>Eukaryota</taxon>
        <taxon>Viridiplantae</taxon>
        <taxon>Streptophyta</taxon>
        <taxon>Embryophyta</taxon>
        <taxon>Tracheophyta</taxon>
        <taxon>Spermatophyta</taxon>
        <taxon>Magnoliopsida</taxon>
        <taxon>eudicotyledons</taxon>
        <taxon>Gunneridae</taxon>
        <taxon>Pentapetalae</taxon>
        <taxon>rosids</taxon>
        <taxon>fabids</taxon>
        <taxon>Fabales</taxon>
        <taxon>Fabaceae</taxon>
        <taxon>Papilionoideae</taxon>
        <taxon>50 kb inversion clade</taxon>
        <taxon>NPAAA clade</taxon>
        <taxon>indigoferoid/millettioid clade</taxon>
        <taxon>Phaseoleae</taxon>
        <taxon>Mucuna</taxon>
    </lineage>
</organism>
<gene>
    <name evidence="2" type="ORF">CR513_45881</name>
</gene>
<evidence type="ECO:0000313" key="3">
    <source>
        <dbReference type="Proteomes" id="UP000257109"/>
    </source>
</evidence>
<name>A0A371F7V6_MUCPR</name>
<dbReference type="EMBL" id="QJKJ01010201">
    <property type="protein sequence ID" value="RDX74380.1"/>
    <property type="molecule type" value="Genomic_DNA"/>
</dbReference>
<proteinExistence type="predicted"/>
<dbReference type="AlphaFoldDB" id="A0A371F7V6"/>
<comment type="caution">
    <text evidence="2">The sequence shown here is derived from an EMBL/GenBank/DDBJ whole genome shotgun (WGS) entry which is preliminary data.</text>
</comment>
<feature type="region of interest" description="Disordered" evidence="1">
    <location>
        <begin position="1"/>
        <end position="27"/>
    </location>
</feature>
<dbReference type="CDD" id="cd00303">
    <property type="entry name" value="retropepsin_like"/>
    <property type="match status" value="1"/>
</dbReference>
<dbReference type="OrthoDB" id="1747743at2759"/>
<dbReference type="PANTHER" id="PTHR35046:SF9">
    <property type="entry name" value="RNA-DIRECTED DNA POLYMERASE"/>
    <property type="match status" value="1"/>
</dbReference>
<protein>
    <submittedName>
        <fullName evidence="2">Uncharacterized protein</fullName>
    </submittedName>
</protein>
<reference evidence="2" key="1">
    <citation type="submission" date="2018-05" db="EMBL/GenBank/DDBJ databases">
        <title>Draft genome of Mucuna pruriens seed.</title>
        <authorList>
            <person name="Nnadi N.E."/>
            <person name="Vos R."/>
            <person name="Hasami M.H."/>
            <person name="Devisetty U.K."/>
            <person name="Aguiy J.C."/>
        </authorList>
    </citation>
    <scope>NUCLEOTIDE SEQUENCE [LARGE SCALE GENOMIC DNA]</scope>
    <source>
        <strain evidence="2">JCA_2017</strain>
    </source>
</reference>
<dbReference type="Gene3D" id="2.40.70.10">
    <property type="entry name" value="Acid Proteases"/>
    <property type="match status" value="1"/>
</dbReference>
<feature type="compositionally biased region" description="Polar residues" evidence="1">
    <location>
        <begin position="12"/>
        <end position="27"/>
    </location>
</feature>
<evidence type="ECO:0000256" key="1">
    <source>
        <dbReference type="SAM" id="MobiDB-lite"/>
    </source>
</evidence>
<keyword evidence="3" id="KW-1185">Reference proteome</keyword>
<accession>A0A371F7V6</accession>
<evidence type="ECO:0000313" key="2">
    <source>
        <dbReference type="EMBL" id="RDX74380.1"/>
    </source>
</evidence>
<dbReference type="PANTHER" id="PTHR35046">
    <property type="entry name" value="ZINC KNUCKLE (CCHC-TYPE) FAMILY PROTEIN"/>
    <property type="match status" value="1"/>
</dbReference>
<dbReference type="InterPro" id="IPR021109">
    <property type="entry name" value="Peptidase_aspartic_dom_sf"/>
</dbReference>
<dbReference type="Proteomes" id="UP000257109">
    <property type="component" value="Unassembled WGS sequence"/>
</dbReference>
<sequence length="168" mass="18932">MIVKEDGEVESESSLGEATTSSQTETLSNDSYYEGDSLVVKCLISRNLCSMIIDGGNCVNVGRERLVKKLALPTTVHPRQYRLQWLSEKGELFVDKQVKVTFTLGGYEDKVVCDVVPTEATHLLLGRPLQFDKVIHDGVTNRFTFIHMGKRIVLKPLSPREVYEDQKK</sequence>
<feature type="non-terminal residue" evidence="2">
    <location>
        <position position="1"/>
    </location>
</feature>